<feature type="domain" description="ATPase" evidence="1">
    <location>
        <begin position="4"/>
        <end position="200"/>
    </location>
</feature>
<dbReference type="InterPro" id="IPR004256">
    <property type="entry name" value="DUF234"/>
</dbReference>
<accession>A0A7J9SLD9</accession>
<keyword evidence="3" id="KW-0547">Nucleotide-binding</keyword>
<dbReference type="InterPro" id="IPR036390">
    <property type="entry name" value="WH_DNA-bd_sf"/>
</dbReference>
<dbReference type="InterPro" id="IPR027417">
    <property type="entry name" value="P-loop_NTPase"/>
</dbReference>
<dbReference type="InterPro" id="IPR011579">
    <property type="entry name" value="ATPase_dom"/>
</dbReference>
<protein>
    <submittedName>
        <fullName evidence="3">ATP-binding protein</fullName>
    </submittedName>
</protein>
<dbReference type="CDD" id="cd00090">
    <property type="entry name" value="HTH_ARSR"/>
    <property type="match status" value="1"/>
</dbReference>
<feature type="domain" description="DUF234" evidence="2">
    <location>
        <begin position="309"/>
        <end position="394"/>
    </location>
</feature>
<proteinExistence type="predicted"/>
<dbReference type="Gene3D" id="3.40.50.300">
    <property type="entry name" value="P-loop containing nucleotide triphosphate hydrolases"/>
    <property type="match status" value="1"/>
</dbReference>
<dbReference type="Gene3D" id="1.10.10.10">
    <property type="entry name" value="Winged helix-like DNA-binding domain superfamily/Winged helix DNA-binding domain"/>
    <property type="match status" value="1"/>
</dbReference>
<name>A0A7J9SLD9_9EURY</name>
<comment type="caution">
    <text evidence="3">The sequence shown here is derived from an EMBL/GenBank/DDBJ whole genome shotgun (WGS) entry which is preliminary data.</text>
</comment>
<sequence length="460" mass="52718">MDAFVDRDADIAALQERYDTDEPSLITVWGRRRVGKTELVEHSIRDRDDVVYYQATETTKQVQLDDFVAEATRTFPGIERIRREWEDVLGYLIEQDALIVLDEFPFLIESDESLPSVIQRLWDHEVEGTSATLVLVGSSISMMKEKVMSGGSPLHGRFDMRLQLEELSFDAATEFFPDYDPEETVLAWGVFGGTPHYLQAVDDDRPLRENIRDAVLSKRGFLHDEPEYVLRTELENPNRYFSILKTIAAGNETPNEIAQAAGIDSDQISHYLKNLQDLEIVDREVPVTENPAQSRRGQYVLKDALFRFWFRFVYGQGDKYDRAGTDAYEELIEPHLADAVSPKFEELCRNAAYDLYDGYTFDRVGRWWYQEQEVDVVGLTTGETMVAGECKFTSQPVGYDVLHDLESDVEDIRWTPQGGGDVTHEFCLFSRSGFNRSLIEAEEERDDLRLFSVADVVTAF</sequence>
<dbReference type="RefSeq" id="WP_185193591.1">
    <property type="nucleotide sequence ID" value="NZ_JACKXD010000004.1"/>
</dbReference>
<evidence type="ECO:0000259" key="2">
    <source>
        <dbReference type="Pfam" id="PF03008"/>
    </source>
</evidence>
<evidence type="ECO:0000313" key="3">
    <source>
        <dbReference type="EMBL" id="MBB6646919.1"/>
    </source>
</evidence>
<gene>
    <name evidence="3" type="ORF">H5V44_11600</name>
</gene>
<keyword evidence="3" id="KW-0067">ATP-binding</keyword>
<dbReference type="Proteomes" id="UP000546257">
    <property type="component" value="Unassembled WGS sequence"/>
</dbReference>
<dbReference type="PANTHER" id="PTHR34704">
    <property type="entry name" value="ATPASE"/>
    <property type="match status" value="1"/>
</dbReference>
<keyword evidence="4" id="KW-1185">Reference proteome</keyword>
<dbReference type="InterPro" id="IPR036388">
    <property type="entry name" value="WH-like_DNA-bd_sf"/>
</dbReference>
<dbReference type="PANTHER" id="PTHR34704:SF1">
    <property type="entry name" value="ATPASE"/>
    <property type="match status" value="1"/>
</dbReference>
<dbReference type="AlphaFoldDB" id="A0A7J9SLD9"/>
<evidence type="ECO:0000259" key="1">
    <source>
        <dbReference type="Pfam" id="PF01637"/>
    </source>
</evidence>
<dbReference type="Pfam" id="PF01637">
    <property type="entry name" value="ATPase_2"/>
    <property type="match status" value="1"/>
</dbReference>
<dbReference type="GO" id="GO:0005524">
    <property type="term" value="F:ATP binding"/>
    <property type="evidence" value="ECO:0007669"/>
    <property type="project" value="UniProtKB-KW"/>
</dbReference>
<dbReference type="InterPro" id="IPR011991">
    <property type="entry name" value="ArsR-like_HTH"/>
</dbReference>
<reference evidence="3 4" key="1">
    <citation type="submission" date="2020-08" db="EMBL/GenBank/DDBJ databases">
        <authorList>
            <person name="Seo M.-J."/>
        </authorList>
    </citation>
    <scope>NUCLEOTIDE SEQUENCE [LARGE SCALE GENOMIC DNA]</scope>
    <source>
        <strain evidence="3 4">MBLA0160</strain>
    </source>
</reference>
<dbReference type="SUPFAM" id="SSF52540">
    <property type="entry name" value="P-loop containing nucleoside triphosphate hydrolases"/>
    <property type="match status" value="1"/>
</dbReference>
<organism evidence="3 4">
    <name type="scientific">Halobellus ruber</name>
    <dbReference type="NCBI Taxonomy" id="2761102"/>
    <lineage>
        <taxon>Archaea</taxon>
        <taxon>Methanobacteriati</taxon>
        <taxon>Methanobacteriota</taxon>
        <taxon>Stenosarchaea group</taxon>
        <taxon>Halobacteria</taxon>
        <taxon>Halobacteriales</taxon>
        <taxon>Haloferacaceae</taxon>
        <taxon>Halobellus</taxon>
    </lineage>
</organism>
<dbReference type="SUPFAM" id="SSF46785">
    <property type="entry name" value="Winged helix' DNA-binding domain"/>
    <property type="match status" value="1"/>
</dbReference>
<dbReference type="Pfam" id="PF03008">
    <property type="entry name" value="DUF234"/>
    <property type="match status" value="1"/>
</dbReference>
<dbReference type="EMBL" id="JACKXD010000004">
    <property type="protein sequence ID" value="MBB6646919.1"/>
    <property type="molecule type" value="Genomic_DNA"/>
</dbReference>
<evidence type="ECO:0000313" key="4">
    <source>
        <dbReference type="Proteomes" id="UP000546257"/>
    </source>
</evidence>